<evidence type="ECO:0000256" key="1">
    <source>
        <dbReference type="SAM" id="MobiDB-lite"/>
    </source>
</evidence>
<sequence length="113" mass="12750">MGKISTFKADPENVSKHARSGKIGKKQKEPTGAKARIAEELKLLQARGKAISLTSKTVHKVKKTPIKKMASVKKQKKMARAMMVADKEEIRIEKAAEKAEKRKVRKQVWENIE</sequence>
<proteinExistence type="predicted"/>
<protein>
    <submittedName>
        <fullName evidence="2">Uncharacterized protein</fullName>
    </submittedName>
</protein>
<dbReference type="RefSeq" id="XP_018296267.1">
    <property type="nucleotide sequence ID" value="XM_018430383.1"/>
</dbReference>
<keyword evidence="3" id="KW-1185">Reference proteome</keyword>
<dbReference type="GeneID" id="28991289"/>
<dbReference type="InParanoid" id="A0A167PMS7"/>
<accession>A0A167PMS7</accession>
<dbReference type="VEuPathDB" id="FungiDB:PHYBLDRAFT_140328"/>
<gene>
    <name evidence="2" type="ORF">PHYBLDRAFT_140328</name>
</gene>
<reference evidence="3" key="1">
    <citation type="submission" date="2015-06" db="EMBL/GenBank/DDBJ databases">
        <title>Expansion of signal transduction pathways in fungi by whole-genome duplication.</title>
        <authorList>
            <consortium name="DOE Joint Genome Institute"/>
            <person name="Corrochano L.M."/>
            <person name="Kuo A."/>
            <person name="Marcet-Houben M."/>
            <person name="Polaino S."/>
            <person name="Salamov A."/>
            <person name="Villalobos J.M."/>
            <person name="Alvarez M.I."/>
            <person name="Avalos J."/>
            <person name="Benito E.P."/>
            <person name="Benoit I."/>
            <person name="Burger G."/>
            <person name="Camino L.P."/>
            <person name="Canovas D."/>
            <person name="Cerda-Olmedo E."/>
            <person name="Cheng J.-F."/>
            <person name="Dominguez A."/>
            <person name="Elias M."/>
            <person name="Eslava A.P."/>
            <person name="Glaser F."/>
            <person name="Grimwood J."/>
            <person name="Gutierrez G."/>
            <person name="Heitman J."/>
            <person name="Henrissat B."/>
            <person name="Iturriaga E.A."/>
            <person name="Lang B.F."/>
            <person name="Lavin J.L."/>
            <person name="Lee S."/>
            <person name="Li W."/>
            <person name="Lindquist E."/>
            <person name="Lopez-Garcia S."/>
            <person name="Luque E.M."/>
            <person name="Marcos A.T."/>
            <person name="Martin J."/>
            <person name="McCluskey K."/>
            <person name="Medina H.R."/>
            <person name="Miralles-Duran A."/>
            <person name="Miyazaki A."/>
            <person name="Munoz-Torres E."/>
            <person name="Oguiza J.A."/>
            <person name="Ohm R."/>
            <person name="Olmedo M."/>
            <person name="Orejas M."/>
            <person name="Ortiz-Castellanos L."/>
            <person name="Pisabarro A.G."/>
            <person name="Rodriguez-Romero J."/>
            <person name="Ruiz-Herrera J."/>
            <person name="Ruiz-Vazquez R."/>
            <person name="Sanz C."/>
            <person name="Schackwitz W."/>
            <person name="Schmutz J."/>
            <person name="Shahriari M."/>
            <person name="Shelest E."/>
            <person name="Silva-Franco F."/>
            <person name="Soanes D."/>
            <person name="Syed K."/>
            <person name="Tagua V.G."/>
            <person name="Talbot N.J."/>
            <person name="Thon M."/>
            <person name="De vries R.P."/>
            <person name="Wiebenga A."/>
            <person name="Yadav J.S."/>
            <person name="Braun E.L."/>
            <person name="Baker S."/>
            <person name="Garre V."/>
            <person name="Horwitz B."/>
            <person name="Torres-Martinez S."/>
            <person name="Idnurm A."/>
            <person name="Herrera-Estrella A."/>
            <person name="Gabaldon T."/>
            <person name="Grigoriev I.V."/>
        </authorList>
    </citation>
    <scope>NUCLEOTIDE SEQUENCE [LARGE SCALE GENOMIC DNA]</scope>
    <source>
        <strain evidence="3">NRRL 1555(-)</strain>
    </source>
</reference>
<evidence type="ECO:0000313" key="3">
    <source>
        <dbReference type="Proteomes" id="UP000077315"/>
    </source>
</evidence>
<dbReference type="Proteomes" id="UP000077315">
    <property type="component" value="Unassembled WGS sequence"/>
</dbReference>
<feature type="region of interest" description="Disordered" evidence="1">
    <location>
        <begin position="1"/>
        <end position="34"/>
    </location>
</feature>
<feature type="compositionally biased region" description="Basic residues" evidence="1">
    <location>
        <begin position="16"/>
        <end position="25"/>
    </location>
</feature>
<dbReference type="EMBL" id="KV440973">
    <property type="protein sequence ID" value="OAD78227.1"/>
    <property type="molecule type" value="Genomic_DNA"/>
</dbReference>
<dbReference type="AlphaFoldDB" id="A0A167PMS7"/>
<name>A0A167PMS7_PHYB8</name>
<evidence type="ECO:0000313" key="2">
    <source>
        <dbReference type="EMBL" id="OAD78227.1"/>
    </source>
</evidence>
<organism evidence="2 3">
    <name type="scientific">Phycomyces blakesleeanus (strain ATCC 8743b / DSM 1359 / FGSC 10004 / NBRC 33097 / NRRL 1555)</name>
    <dbReference type="NCBI Taxonomy" id="763407"/>
    <lineage>
        <taxon>Eukaryota</taxon>
        <taxon>Fungi</taxon>
        <taxon>Fungi incertae sedis</taxon>
        <taxon>Mucoromycota</taxon>
        <taxon>Mucoromycotina</taxon>
        <taxon>Mucoromycetes</taxon>
        <taxon>Mucorales</taxon>
        <taxon>Phycomycetaceae</taxon>
        <taxon>Phycomyces</taxon>
    </lineage>
</organism>